<reference evidence="2" key="1">
    <citation type="submission" date="2019-04" db="EMBL/GenBank/DDBJ databases">
        <authorList>
            <person name="Alioto T."/>
            <person name="Alioto T."/>
        </authorList>
    </citation>
    <scope>NUCLEOTIDE SEQUENCE [LARGE SCALE GENOMIC DNA]</scope>
</reference>
<feature type="region of interest" description="Disordered" evidence="1">
    <location>
        <begin position="1"/>
        <end position="36"/>
    </location>
</feature>
<protein>
    <submittedName>
        <fullName evidence="2">Uncharacterized protein</fullName>
    </submittedName>
</protein>
<gene>
    <name evidence="2" type="ORF">MONAX_5E023815</name>
</gene>
<proteinExistence type="predicted"/>
<comment type="caution">
    <text evidence="2">The sequence shown here is derived from an EMBL/GenBank/DDBJ whole genome shotgun (WGS) entry which is preliminary data.</text>
</comment>
<evidence type="ECO:0000313" key="3">
    <source>
        <dbReference type="Proteomes" id="UP000335636"/>
    </source>
</evidence>
<accession>A0A5E4BHI0</accession>
<name>A0A5E4BHI0_MARMO</name>
<evidence type="ECO:0000313" key="2">
    <source>
        <dbReference type="EMBL" id="VTJ69173.1"/>
    </source>
</evidence>
<sequence>MKAAHGAQQPATCKTREGLGLPRSQENVQREGTKVVPKGQFSVKSPVQSEVTGFPITDGSIIRSSFDFNLEPIGTGQCNARESSSVEMKWVCPVGQTWAQPCAWTLAPGENSSFSKLYRDACGSQLSLHNEKL</sequence>
<evidence type="ECO:0000256" key="1">
    <source>
        <dbReference type="SAM" id="MobiDB-lite"/>
    </source>
</evidence>
<keyword evidence="3" id="KW-1185">Reference proteome</keyword>
<dbReference type="Proteomes" id="UP000335636">
    <property type="component" value="Unassembled WGS sequence"/>
</dbReference>
<dbReference type="AlphaFoldDB" id="A0A5E4BHI0"/>
<dbReference type="EMBL" id="CABDUW010000451">
    <property type="protein sequence ID" value="VTJ69173.1"/>
    <property type="molecule type" value="Genomic_DNA"/>
</dbReference>
<organism evidence="2 3">
    <name type="scientific">Marmota monax</name>
    <name type="common">Woodchuck</name>
    <dbReference type="NCBI Taxonomy" id="9995"/>
    <lineage>
        <taxon>Eukaryota</taxon>
        <taxon>Metazoa</taxon>
        <taxon>Chordata</taxon>
        <taxon>Craniata</taxon>
        <taxon>Vertebrata</taxon>
        <taxon>Euteleostomi</taxon>
        <taxon>Mammalia</taxon>
        <taxon>Eutheria</taxon>
        <taxon>Euarchontoglires</taxon>
        <taxon>Glires</taxon>
        <taxon>Rodentia</taxon>
        <taxon>Sciuromorpha</taxon>
        <taxon>Sciuridae</taxon>
        <taxon>Xerinae</taxon>
        <taxon>Marmotini</taxon>
        <taxon>Marmota</taxon>
    </lineage>
</organism>